<feature type="domain" description="Mechanosensitive ion channel MscS" evidence="11">
    <location>
        <begin position="974"/>
        <end position="1039"/>
    </location>
</feature>
<dbReference type="Pfam" id="PF21082">
    <property type="entry name" value="MS_channel_3rd"/>
    <property type="match status" value="1"/>
</dbReference>
<feature type="transmembrane region" description="Helical" evidence="10">
    <location>
        <begin position="673"/>
        <end position="691"/>
    </location>
</feature>
<feature type="region of interest" description="Disordered" evidence="9">
    <location>
        <begin position="1145"/>
        <end position="1185"/>
    </location>
</feature>
<feature type="domain" description="Mechanosensitive ion channel MscS C-terminal" evidence="14">
    <location>
        <begin position="1048"/>
        <end position="1130"/>
    </location>
</feature>
<evidence type="ECO:0000259" key="15">
    <source>
        <dbReference type="Pfam" id="PF21088"/>
    </source>
</evidence>
<evidence type="ECO:0000259" key="14">
    <source>
        <dbReference type="Pfam" id="PF21082"/>
    </source>
</evidence>
<evidence type="ECO:0000313" key="16">
    <source>
        <dbReference type="EMBL" id="GED21769.1"/>
    </source>
</evidence>
<keyword evidence="4 10" id="KW-0812">Transmembrane</keyword>
<dbReference type="Proteomes" id="UP000319812">
    <property type="component" value="Unassembled WGS sequence"/>
</dbReference>
<comment type="subcellular location">
    <subcellularLocation>
        <location evidence="1">Cell membrane</location>
        <topology evidence="1">Multi-pass membrane protein</topology>
    </subcellularLocation>
</comment>
<dbReference type="InterPro" id="IPR052702">
    <property type="entry name" value="MscS-like_channel"/>
</dbReference>
<dbReference type="FunFam" id="1.10.287.1260:FF:000002">
    <property type="entry name" value="Potassium efflux system KefA"/>
    <property type="match status" value="1"/>
</dbReference>
<feature type="transmembrane region" description="Helical" evidence="10">
    <location>
        <begin position="549"/>
        <end position="567"/>
    </location>
</feature>
<dbReference type="InterPro" id="IPR006685">
    <property type="entry name" value="MscS_channel_2nd"/>
</dbReference>
<keyword evidence="8" id="KW-0175">Coiled coil</keyword>
<feature type="transmembrane region" description="Helical" evidence="10">
    <location>
        <begin position="925"/>
        <end position="952"/>
    </location>
</feature>
<comment type="caution">
    <text evidence="16">The sequence shown here is derived from an EMBL/GenBank/DDBJ whole genome shotgun (WGS) entry which is preliminary data.</text>
</comment>
<dbReference type="Gene3D" id="3.30.70.100">
    <property type="match status" value="1"/>
</dbReference>
<dbReference type="GO" id="GO:0009992">
    <property type="term" value="P:intracellular water homeostasis"/>
    <property type="evidence" value="ECO:0007669"/>
    <property type="project" value="TreeGrafter"/>
</dbReference>
<evidence type="ECO:0000256" key="10">
    <source>
        <dbReference type="SAM" id="Phobius"/>
    </source>
</evidence>
<keyword evidence="7 10" id="KW-0472">Membrane</keyword>
<protein>
    <submittedName>
        <fullName evidence="16">Potassium transporter KefA</fullName>
    </submittedName>
</protein>
<dbReference type="InterPro" id="IPR010920">
    <property type="entry name" value="LSM_dom_sf"/>
</dbReference>
<feature type="transmembrane region" description="Helical" evidence="10">
    <location>
        <begin position="596"/>
        <end position="618"/>
    </location>
</feature>
<dbReference type="Pfam" id="PF21088">
    <property type="entry name" value="MS_channel_1st"/>
    <property type="match status" value="1"/>
</dbReference>
<dbReference type="InterPro" id="IPR011014">
    <property type="entry name" value="MscS_channel_TM-2"/>
</dbReference>
<feature type="domain" description="Mechanosensitive ion channel transmembrane helices 2/3" evidence="15">
    <location>
        <begin position="932"/>
        <end position="972"/>
    </location>
</feature>
<dbReference type="SUPFAM" id="SSF82861">
    <property type="entry name" value="Mechanosensitive channel protein MscS (YggB), transmembrane region"/>
    <property type="match status" value="1"/>
</dbReference>
<dbReference type="InterPro" id="IPR049278">
    <property type="entry name" value="MS_channel_C"/>
</dbReference>
<reference evidence="16 17" key="1">
    <citation type="submission" date="2019-06" db="EMBL/GenBank/DDBJ databases">
        <title>Whole genome shotgun sequence of Halomonas halmophila NBRC 15537.</title>
        <authorList>
            <person name="Hosoyama A."/>
            <person name="Uohara A."/>
            <person name="Ohji S."/>
            <person name="Ichikawa N."/>
        </authorList>
    </citation>
    <scope>NUCLEOTIDE SEQUENCE [LARGE SCALE GENOMIC DNA]</scope>
    <source>
        <strain evidence="16 17">NBRC 15537</strain>
    </source>
</reference>
<evidence type="ECO:0000256" key="7">
    <source>
        <dbReference type="ARBA" id="ARBA00023136"/>
    </source>
</evidence>
<dbReference type="InterPro" id="IPR025692">
    <property type="entry name" value="MscS_IM_dom1"/>
</dbReference>
<feature type="domain" description="Mechanosensitive ion channel inner membrane" evidence="12">
    <location>
        <begin position="554"/>
        <end position="870"/>
    </location>
</feature>
<evidence type="ECO:0000259" key="12">
    <source>
        <dbReference type="Pfam" id="PF12794"/>
    </source>
</evidence>
<name>A0A4Y4EVD5_9GAMM</name>
<evidence type="ECO:0000256" key="8">
    <source>
        <dbReference type="SAM" id="Coils"/>
    </source>
</evidence>
<dbReference type="Gene3D" id="1.10.287.1260">
    <property type="match status" value="1"/>
</dbReference>
<evidence type="ECO:0000256" key="5">
    <source>
        <dbReference type="ARBA" id="ARBA00022729"/>
    </source>
</evidence>
<feature type="coiled-coil region" evidence="8">
    <location>
        <begin position="272"/>
        <end position="307"/>
    </location>
</feature>
<evidence type="ECO:0000313" key="17">
    <source>
        <dbReference type="Proteomes" id="UP000319812"/>
    </source>
</evidence>
<dbReference type="InterPro" id="IPR006686">
    <property type="entry name" value="MscS_channel_CS"/>
</dbReference>
<dbReference type="InterPro" id="IPR024393">
    <property type="entry name" value="MscS_porin"/>
</dbReference>
<accession>A0A4Y4EVD5</accession>
<dbReference type="AlphaFoldDB" id="A0A4Y4EVD5"/>
<feature type="transmembrane region" description="Helical" evidence="10">
    <location>
        <begin position="703"/>
        <end position="725"/>
    </location>
</feature>
<dbReference type="GO" id="GO:0005886">
    <property type="term" value="C:plasma membrane"/>
    <property type="evidence" value="ECO:0007669"/>
    <property type="project" value="UniProtKB-SubCell"/>
</dbReference>
<evidence type="ECO:0000256" key="3">
    <source>
        <dbReference type="ARBA" id="ARBA00022475"/>
    </source>
</evidence>
<evidence type="ECO:0000256" key="1">
    <source>
        <dbReference type="ARBA" id="ARBA00004651"/>
    </source>
</evidence>
<evidence type="ECO:0000256" key="4">
    <source>
        <dbReference type="ARBA" id="ARBA00022692"/>
    </source>
</evidence>
<keyword evidence="5" id="KW-0732">Signal</keyword>
<evidence type="ECO:0000259" key="13">
    <source>
        <dbReference type="Pfam" id="PF12795"/>
    </source>
</evidence>
<proteinExistence type="inferred from homology"/>
<dbReference type="Gene3D" id="2.30.30.60">
    <property type="match status" value="1"/>
</dbReference>
<feature type="transmembrane region" description="Helical" evidence="10">
    <location>
        <begin position="772"/>
        <end position="791"/>
    </location>
</feature>
<keyword evidence="17" id="KW-1185">Reference proteome</keyword>
<dbReference type="PANTHER" id="PTHR30347">
    <property type="entry name" value="POTASSIUM CHANNEL RELATED"/>
    <property type="match status" value="1"/>
</dbReference>
<keyword evidence="3" id="KW-1003">Cell membrane</keyword>
<comment type="similarity">
    <text evidence="2">Belongs to the MscS (TC 1.A.23) family.</text>
</comment>
<feature type="transmembrane region" description="Helical" evidence="10">
    <location>
        <begin position="737"/>
        <end position="760"/>
    </location>
</feature>
<dbReference type="NCBIfam" id="NF008438">
    <property type="entry name" value="PRK11281.1"/>
    <property type="match status" value="1"/>
</dbReference>
<dbReference type="Pfam" id="PF12794">
    <property type="entry name" value="MscS_TM"/>
    <property type="match status" value="1"/>
</dbReference>
<feature type="compositionally biased region" description="Low complexity" evidence="9">
    <location>
        <begin position="1152"/>
        <end position="1162"/>
    </location>
</feature>
<evidence type="ECO:0000259" key="11">
    <source>
        <dbReference type="Pfam" id="PF00924"/>
    </source>
</evidence>
<dbReference type="SUPFAM" id="SSF50182">
    <property type="entry name" value="Sm-like ribonucleoproteins"/>
    <property type="match status" value="1"/>
</dbReference>
<feature type="transmembrane region" description="Helical" evidence="10">
    <location>
        <begin position="624"/>
        <end position="646"/>
    </location>
</feature>
<dbReference type="Pfam" id="PF12795">
    <property type="entry name" value="MscS_porin"/>
    <property type="match status" value="1"/>
</dbReference>
<dbReference type="EMBL" id="BJOC01000012">
    <property type="protein sequence ID" value="GED21769.1"/>
    <property type="molecule type" value="Genomic_DNA"/>
</dbReference>
<feature type="transmembrane region" description="Helical" evidence="10">
    <location>
        <begin position="64"/>
        <end position="82"/>
    </location>
</feature>
<dbReference type="InterPro" id="IPR049142">
    <property type="entry name" value="MS_channel_1st"/>
</dbReference>
<dbReference type="InterPro" id="IPR023408">
    <property type="entry name" value="MscS_beta-dom_sf"/>
</dbReference>
<evidence type="ECO:0000256" key="2">
    <source>
        <dbReference type="ARBA" id="ARBA00008017"/>
    </source>
</evidence>
<dbReference type="SUPFAM" id="SSF82689">
    <property type="entry name" value="Mechanosensitive channel protein MscS (YggB), C-terminal domain"/>
    <property type="match status" value="1"/>
</dbReference>
<dbReference type="PANTHER" id="PTHR30347:SF1">
    <property type="entry name" value="MECHANOSENSITIVE CHANNEL MSCK"/>
    <property type="match status" value="1"/>
</dbReference>
<feature type="domain" description="Mechanosensitive ion channel MscS porin" evidence="13">
    <location>
        <begin position="104"/>
        <end position="331"/>
    </location>
</feature>
<dbReference type="FunFam" id="2.30.30.60:FF:000001">
    <property type="entry name" value="MscS Mechanosensitive ion channel"/>
    <property type="match status" value="1"/>
</dbReference>
<sequence>MRRLLDWDIGPRFYHDDRASQLWRYGDEKRCFADPMRRESNQPGDVTDDEVSVNRVSRRAGKRVLHIVCLLMLLMASTSWAADLPTRESLEQRLEELRPADGQQVDAATQEKLDILQATLQELATLEATRARLAELESRIGQAPEEIEALQQALQDSEDDTPADSLSSLESLPLATLEQRLEAASVALRNDQERLSQVETRLLGTQTLPERAQQGIAEATELAEQSRRSLENLNAQNVEERDPRLLQARVKRALAEQRLALHQRELATNTRLRELERQRRALLERQVASQEARLLSLQRLIDERRRERSEQAIADAVQDEPDEVARHPQISEAQRINRELSLELLRMTSRSNELVRQGLDVRRQLEQVRQLQRGLDEHVDAIRGSTLLSRILREQREALPQVEVRGGLKDEIADWRLRQFELERQSDVLKDAEAQARQRLQEAGVTDVSTALVQPLTQLLQARRDLMDQLEPTYSEMLSSAIELQLHQQQLLSTSRSLRDTIDKQLFWIANARPLDLAWLLKLPEHLLTEWREGEWRQLLPHRWTLPDAGALIAIVPLLMSGVLLLLRRSLKRRLQRLHEEIGHLRSDSQAHTPQAVLLNALLAAPMPLLLAGVAAVLSWGGQGAAPVIGGSLVQVALAGAVVAMARRLLVPDGVAVRHFYWPAGYVARLRRWLWWLLVAMIPVLLIAPPAREAGINLNLRPVAMLILLAGFVGMSVSLGKLILAHTPFFGVKLFRLVLGLSMAAVPLVLTGLVVSGYAYTALSLVSRFVMTLYLLGGWILVEAAVVRGLAVAARRLAYRRALARRRAQQEHEGESGLDIVEEPPLDMQQVNQQSLRLAKLGLMIGFLVALYMVWADLLTVFGYLEQVMLFADEGQGADIVGGAMSVADIIVALMIIGLTLMLARNLPGLLEVMVLSRLELKQGSAYAITSLLSYTIVGTGVVMSLGALGVAWSNLQWLVAALGVGLGFGLQEIFANFISGLIILFERPVRIGDTITLGNLTGTVSRIRIRATTVTDFDRKEIIIPNKTFVTDQLINWSLSDSITRVILTYGVQLGTPPQLMQRLLQQAADENERVLRDPPPEIFFMRYTESAMEYELRVYVNSLGDRLFATDEINSRVGQLLAEHDLNIAFNQMDVWLHRSDGTRARLESRPSASSSSTKPPSHPPPGAPGDPGDVSGGDGGGR</sequence>
<keyword evidence="6 10" id="KW-1133">Transmembrane helix</keyword>
<dbReference type="GO" id="GO:0008381">
    <property type="term" value="F:mechanosensitive monoatomic ion channel activity"/>
    <property type="evidence" value="ECO:0007669"/>
    <property type="project" value="UniProtKB-ARBA"/>
</dbReference>
<organism evidence="16 17">
    <name type="scientific">Halomonas halmophila</name>
    <dbReference type="NCBI Taxonomy" id="252"/>
    <lineage>
        <taxon>Bacteria</taxon>
        <taxon>Pseudomonadati</taxon>
        <taxon>Pseudomonadota</taxon>
        <taxon>Gammaproteobacteria</taxon>
        <taxon>Oceanospirillales</taxon>
        <taxon>Halomonadaceae</taxon>
        <taxon>Halomonas</taxon>
    </lineage>
</organism>
<feature type="coiled-coil region" evidence="8">
    <location>
        <begin position="116"/>
        <end position="236"/>
    </location>
</feature>
<dbReference type="Pfam" id="PF00924">
    <property type="entry name" value="MS_channel_2nd"/>
    <property type="match status" value="1"/>
</dbReference>
<gene>
    <name evidence="16" type="ORF">HHA01_07460</name>
</gene>
<feature type="transmembrane region" description="Helical" evidence="10">
    <location>
        <begin position="958"/>
        <end position="986"/>
    </location>
</feature>
<evidence type="ECO:0000256" key="6">
    <source>
        <dbReference type="ARBA" id="ARBA00022989"/>
    </source>
</evidence>
<dbReference type="PROSITE" id="PS01246">
    <property type="entry name" value="UPF0003"/>
    <property type="match status" value="1"/>
</dbReference>
<feature type="transmembrane region" description="Helical" evidence="10">
    <location>
        <begin position="880"/>
        <end position="904"/>
    </location>
</feature>
<dbReference type="InterPro" id="IPR011066">
    <property type="entry name" value="MscS_channel_C_sf"/>
</dbReference>
<evidence type="ECO:0000256" key="9">
    <source>
        <dbReference type="SAM" id="MobiDB-lite"/>
    </source>
</evidence>
<feature type="transmembrane region" description="Helical" evidence="10">
    <location>
        <begin position="841"/>
        <end position="865"/>
    </location>
</feature>